<evidence type="ECO:0000256" key="3">
    <source>
        <dbReference type="ARBA" id="ARBA00022475"/>
    </source>
</evidence>
<gene>
    <name evidence="9" type="ORF">KGQ19_44310</name>
</gene>
<evidence type="ECO:0000313" key="10">
    <source>
        <dbReference type="Proteomes" id="UP000730482"/>
    </source>
</evidence>
<sequence length="499" mass="54223">MTTHNVPSPAQGLPPQDEDRAFFGHPKGLQTLFATEFWERYSFYGMRGLLVLFLTDTAAHHGLGLSQEAGNSFYGIYNSLVYLMAVPGGWIADRVWGARRSVLWGGIIIALGHYVMAIPTSATAFLGLGLIVLGTGLLKPNISAQVGGLYHEHDKRRDAGFTVFYMAINMGAFLAPLTAGWVGQHINYHLGFGCAAIGMTFAVVWYVVQGKHLGTVGLRPPKPITPPELARSLRMGAAIVVVVLAIVLGWMAITEWSVSAFADGLAAPIIATPFVYFGYLFSRGGLRPEERPKLLAFVAFFVGATVFWMIYDQSGSQLNLFAADKTDLHIFGWEMPSVWLQSANPFYIMVFAPIFAWMWQRLGDRAPRTSVKFAIALVVIGCSFFVMSIAGKDATPTHRVSIAFLAVAYLLQTIGELCLSPVGLSVTTQLAPPRFAGQMLGLWFLATATGNALNVYVTKLSTTMSDFSYFLSLGLVAAAIGVLVFLAAPVINRLMGDVR</sequence>
<keyword evidence="5 8" id="KW-1133">Transmembrane helix</keyword>
<dbReference type="InterPro" id="IPR000109">
    <property type="entry name" value="POT_fam"/>
</dbReference>
<accession>A0ABS5L6G0</accession>
<evidence type="ECO:0000256" key="5">
    <source>
        <dbReference type="ARBA" id="ARBA00022989"/>
    </source>
</evidence>
<feature type="transmembrane region" description="Helical" evidence="8">
    <location>
        <begin position="469"/>
        <end position="491"/>
    </location>
</feature>
<keyword evidence="3" id="KW-1003">Cell membrane</keyword>
<keyword evidence="10" id="KW-1185">Reference proteome</keyword>
<comment type="subcellular location">
    <subcellularLocation>
        <location evidence="1">Cell membrane</location>
        <topology evidence="1">Multi-pass membrane protein</topology>
    </subcellularLocation>
    <subcellularLocation>
        <location evidence="7">Membrane</location>
        <topology evidence="7">Multi-pass membrane protein</topology>
    </subcellularLocation>
</comment>
<evidence type="ECO:0000256" key="8">
    <source>
        <dbReference type="SAM" id="Phobius"/>
    </source>
</evidence>
<feature type="transmembrane region" description="Helical" evidence="8">
    <location>
        <begin position="73"/>
        <end position="92"/>
    </location>
</feature>
<dbReference type="NCBIfam" id="TIGR00924">
    <property type="entry name" value="yjdL_sub1_fam"/>
    <property type="match status" value="1"/>
</dbReference>
<comment type="similarity">
    <text evidence="7">Belongs to the major facilitator superfamily. Proton-dependent oligopeptide transporter (POT/PTR) (TC 2.A.17) family.</text>
</comment>
<dbReference type="Gene3D" id="1.20.1250.20">
    <property type="entry name" value="MFS general substrate transporter like domains"/>
    <property type="match status" value="1"/>
</dbReference>
<dbReference type="SUPFAM" id="SSF103473">
    <property type="entry name" value="MFS general substrate transporter"/>
    <property type="match status" value="1"/>
</dbReference>
<feature type="transmembrane region" description="Helical" evidence="8">
    <location>
        <begin position="229"/>
        <end position="253"/>
    </location>
</feature>
<reference evidence="9 10" key="1">
    <citation type="submission" date="2020-02" db="EMBL/GenBank/DDBJ databases">
        <title>Acidophilic actinobacteria isolated from forest soil.</title>
        <authorList>
            <person name="Golinska P."/>
        </authorList>
    </citation>
    <scope>NUCLEOTIDE SEQUENCE [LARGE SCALE GENOMIC DNA]</scope>
    <source>
        <strain evidence="9 10">NL8</strain>
    </source>
</reference>
<dbReference type="PANTHER" id="PTHR23517:SF15">
    <property type="entry name" value="PROTON-DEPENDENT OLIGOPEPTIDE FAMILY TRANSPORT PROTEIN"/>
    <property type="match status" value="1"/>
</dbReference>
<evidence type="ECO:0000256" key="4">
    <source>
        <dbReference type="ARBA" id="ARBA00022692"/>
    </source>
</evidence>
<feature type="transmembrane region" description="Helical" evidence="8">
    <location>
        <begin position="439"/>
        <end position="457"/>
    </location>
</feature>
<evidence type="ECO:0000256" key="6">
    <source>
        <dbReference type="ARBA" id="ARBA00023136"/>
    </source>
</evidence>
<proteinExistence type="inferred from homology"/>
<feature type="transmembrane region" description="Helical" evidence="8">
    <location>
        <begin position="188"/>
        <end position="208"/>
    </location>
</feature>
<name>A0ABS5L6G0_9ACTN</name>
<evidence type="ECO:0000256" key="2">
    <source>
        <dbReference type="ARBA" id="ARBA00022448"/>
    </source>
</evidence>
<feature type="transmembrane region" description="Helical" evidence="8">
    <location>
        <begin position="101"/>
        <end position="118"/>
    </location>
</feature>
<evidence type="ECO:0000313" key="9">
    <source>
        <dbReference type="EMBL" id="MBS2553899.1"/>
    </source>
</evidence>
<dbReference type="Proteomes" id="UP000730482">
    <property type="component" value="Unassembled WGS sequence"/>
</dbReference>
<feature type="transmembrane region" description="Helical" evidence="8">
    <location>
        <begin position="338"/>
        <end position="359"/>
    </location>
</feature>
<dbReference type="PANTHER" id="PTHR23517">
    <property type="entry name" value="RESISTANCE PROTEIN MDTM, PUTATIVE-RELATED-RELATED"/>
    <property type="match status" value="1"/>
</dbReference>
<evidence type="ECO:0000256" key="7">
    <source>
        <dbReference type="RuleBase" id="RU003755"/>
    </source>
</evidence>
<dbReference type="PROSITE" id="PS01023">
    <property type="entry name" value="PTR2_2"/>
    <property type="match status" value="1"/>
</dbReference>
<keyword evidence="6 8" id="KW-0472">Membrane</keyword>
<evidence type="ECO:0000256" key="1">
    <source>
        <dbReference type="ARBA" id="ARBA00004651"/>
    </source>
</evidence>
<comment type="caution">
    <text evidence="9">The sequence shown here is derived from an EMBL/GenBank/DDBJ whole genome shotgun (WGS) entry which is preliminary data.</text>
</comment>
<protein>
    <submittedName>
        <fullName evidence="9">Peptide MFS transporter</fullName>
    </submittedName>
</protein>
<dbReference type="EMBL" id="JAAFYZ010000296">
    <property type="protein sequence ID" value="MBS2553899.1"/>
    <property type="molecule type" value="Genomic_DNA"/>
</dbReference>
<dbReference type="InterPro" id="IPR050171">
    <property type="entry name" value="MFS_Transporters"/>
</dbReference>
<dbReference type="InterPro" id="IPR018456">
    <property type="entry name" value="PTR2_symporter_CS"/>
</dbReference>
<feature type="transmembrane region" description="Helical" evidence="8">
    <location>
        <begin position="294"/>
        <end position="311"/>
    </location>
</feature>
<dbReference type="Pfam" id="PF00854">
    <property type="entry name" value="PTR2"/>
    <property type="match status" value="1"/>
</dbReference>
<feature type="transmembrane region" description="Helical" evidence="8">
    <location>
        <begin position="163"/>
        <end position="182"/>
    </location>
</feature>
<keyword evidence="4 7" id="KW-0812">Transmembrane</keyword>
<organism evidence="9 10">
    <name type="scientific">Catenulispora pinistramenti</name>
    <dbReference type="NCBI Taxonomy" id="2705254"/>
    <lineage>
        <taxon>Bacteria</taxon>
        <taxon>Bacillati</taxon>
        <taxon>Actinomycetota</taxon>
        <taxon>Actinomycetes</taxon>
        <taxon>Catenulisporales</taxon>
        <taxon>Catenulisporaceae</taxon>
        <taxon>Catenulispora</taxon>
    </lineage>
</organism>
<dbReference type="CDD" id="cd17346">
    <property type="entry name" value="MFS_DtpA_like"/>
    <property type="match status" value="1"/>
</dbReference>
<keyword evidence="2 7" id="KW-0813">Transport</keyword>
<dbReference type="InterPro" id="IPR005279">
    <property type="entry name" value="Dipep/tripep_permease"/>
</dbReference>
<dbReference type="RefSeq" id="WP_212020901.1">
    <property type="nucleotide sequence ID" value="NZ_JAAFYZ010000296.1"/>
</dbReference>
<dbReference type="InterPro" id="IPR036259">
    <property type="entry name" value="MFS_trans_sf"/>
</dbReference>
<feature type="transmembrane region" description="Helical" evidence="8">
    <location>
        <begin position="371"/>
        <end position="390"/>
    </location>
</feature>
<feature type="transmembrane region" description="Helical" evidence="8">
    <location>
        <begin position="265"/>
        <end position="282"/>
    </location>
</feature>